<proteinExistence type="predicted"/>
<evidence type="ECO:0000313" key="1">
    <source>
        <dbReference type="EMBL" id="MBA2875880.1"/>
    </source>
</evidence>
<dbReference type="Gene3D" id="3.20.20.140">
    <property type="entry name" value="Metal-dependent hydrolases"/>
    <property type="match status" value="1"/>
</dbReference>
<organism evidence="1 2">
    <name type="scientific">Thermaerobacillus caldiproteolyticus</name>
    <dbReference type="NCBI Taxonomy" id="247480"/>
    <lineage>
        <taxon>Bacteria</taxon>
        <taxon>Bacillati</taxon>
        <taxon>Bacillota</taxon>
        <taxon>Bacilli</taxon>
        <taxon>Bacillales</taxon>
        <taxon>Anoxybacillaceae</taxon>
        <taxon>Thermaerobacillus</taxon>
    </lineage>
</organism>
<reference evidence="1 2" key="1">
    <citation type="submission" date="2020-07" db="EMBL/GenBank/DDBJ databases">
        <title>Genomic Encyclopedia of Type Strains, Phase IV (KMG-IV): sequencing the most valuable type-strain genomes for metagenomic binning, comparative biology and taxonomic classification.</title>
        <authorList>
            <person name="Goeker M."/>
        </authorList>
    </citation>
    <scope>NUCLEOTIDE SEQUENCE [LARGE SCALE GENOMIC DNA]</scope>
    <source>
        <strain evidence="1 2">DSM 15730</strain>
    </source>
</reference>
<dbReference type="AlphaFoldDB" id="A0A7V9Z8E9"/>
<dbReference type="EMBL" id="JACDUT010000008">
    <property type="protein sequence ID" value="MBA2875880.1"/>
    <property type="molecule type" value="Genomic_DNA"/>
</dbReference>
<comment type="caution">
    <text evidence="1">The sequence shown here is derived from an EMBL/GenBank/DDBJ whole genome shotgun (WGS) entry which is preliminary data.</text>
</comment>
<accession>A0A7V9Z8E9</accession>
<keyword evidence="2" id="KW-1185">Reference proteome</keyword>
<sequence length="82" mass="9439">MFPSNKLLLHPTVKQVCRALTNEENSLDYKVGRVSFLYEEVCAAILEEQIPIEIAIRVITSNPADLLKLTQKVSIYRTRLHR</sequence>
<gene>
    <name evidence="1" type="ORF">HNR31_002674</name>
</gene>
<dbReference type="Proteomes" id="UP000523087">
    <property type="component" value="Unassembled WGS sequence"/>
</dbReference>
<protein>
    <submittedName>
        <fullName evidence="1">Uncharacterized protein</fullName>
    </submittedName>
</protein>
<evidence type="ECO:0000313" key="2">
    <source>
        <dbReference type="Proteomes" id="UP000523087"/>
    </source>
</evidence>
<name>A0A7V9Z8E9_9BACL</name>
<dbReference type="RefSeq" id="WP_374058309.1">
    <property type="nucleotide sequence ID" value="NZ_JACDUT010000008.1"/>
</dbReference>